<evidence type="ECO:0000256" key="5">
    <source>
        <dbReference type="ARBA" id="ARBA00023136"/>
    </source>
</evidence>
<feature type="transmembrane region" description="Helical" evidence="6">
    <location>
        <begin position="41"/>
        <end position="60"/>
    </location>
</feature>
<comment type="subcellular location">
    <subcellularLocation>
        <location evidence="1">Cell membrane</location>
        <topology evidence="1">Multi-pass membrane protein</topology>
    </subcellularLocation>
</comment>
<feature type="transmembrane region" description="Helical" evidence="6">
    <location>
        <begin position="338"/>
        <end position="359"/>
    </location>
</feature>
<feature type="transmembrane region" description="Helical" evidence="6">
    <location>
        <begin position="12"/>
        <end position="35"/>
    </location>
</feature>
<dbReference type="GO" id="GO:0005886">
    <property type="term" value="C:plasma membrane"/>
    <property type="evidence" value="ECO:0007669"/>
    <property type="project" value="UniProtKB-SubCell"/>
</dbReference>
<feature type="transmembrane region" description="Helical" evidence="6">
    <location>
        <begin position="245"/>
        <end position="269"/>
    </location>
</feature>
<evidence type="ECO:0000313" key="8">
    <source>
        <dbReference type="Proteomes" id="UP000218267"/>
    </source>
</evidence>
<feature type="transmembrane region" description="Helical" evidence="6">
    <location>
        <begin position="121"/>
        <end position="141"/>
    </location>
</feature>
<evidence type="ECO:0000256" key="1">
    <source>
        <dbReference type="ARBA" id="ARBA00004651"/>
    </source>
</evidence>
<keyword evidence="4 6" id="KW-1133">Transmembrane helix</keyword>
<dbReference type="EMBL" id="AP018042">
    <property type="protein sequence ID" value="BAX80011.1"/>
    <property type="molecule type" value="Genomic_DNA"/>
</dbReference>
<evidence type="ECO:0000256" key="4">
    <source>
        <dbReference type="ARBA" id="ARBA00022989"/>
    </source>
</evidence>
<evidence type="ECO:0000256" key="6">
    <source>
        <dbReference type="SAM" id="Phobius"/>
    </source>
</evidence>
<reference evidence="8" key="2">
    <citation type="journal article" date="2020" name="Antonie Van Leeuwenhoek">
        <title>Labilibaculum antarcticum sp. nov., a novel facultative anaerobic, psychrotorelant bacterium isolated from marine sediment of Antarctica.</title>
        <authorList>
            <person name="Watanabe M."/>
            <person name="Kojima H."/>
            <person name="Fukui M."/>
        </authorList>
    </citation>
    <scope>NUCLEOTIDE SEQUENCE [LARGE SCALE GENOMIC DNA]</scope>
    <source>
        <strain evidence="8">SPP2</strain>
    </source>
</reference>
<dbReference type="PANTHER" id="PTHR30250">
    <property type="entry name" value="PST FAMILY PREDICTED COLANIC ACID TRANSPORTER"/>
    <property type="match status" value="1"/>
</dbReference>
<name>A0A1Y1CL58_9BACT</name>
<evidence type="ECO:0000256" key="3">
    <source>
        <dbReference type="ARBA" id="ARBA00022692"/>
    </source>
</evidence>
<accession>A0A1Y1CL58</accession>
<feature type="transmembrane region" description="Helical" evidence="6">
    <location>
        <begin position="451"/>
        <end position="473"/>
    </location>
</feature>
<dbReference type="KEGG" id="mbas:ALGA_1636"/>
<evidence type="ECO:0000313" key="7">
    <source>
        <dbReference type="EMBL" id="BAX80011.1"/>
    </source>
</evidence>
<dbReference type="PANTHER" id="PTHR30250:SF11">
    <property type="entry name" value="O-ANTIGEN TRANSPORTER-RELATED"/>
    <property type="match status" value="1"/>
</dbReference>
<dbReference type="AlphaFoldDB" id="A0A1Y1CL58"/>
<dbReference type="InterPro" id="IPR002797">
    <property type="entry name" value="Polysacc_synth"/>
</dbReference>
<organism evidence="7 8">
    <name type="scientific">Labilibaculum antarcticum</name>
    <dbReference type="NCBI Taxonomy" id="1717717"/>
    <lineage>
        <taxon>Bacteria</taxon>
        <taxon>Pseudomonadati</taxon>
        <taxon>Bacteroidota</taxon>
        <taxon>Bacteroidia</taxon>
        <taxon>Marinilabiliales</taxon>
        <taxon>Marinifilaceae</taxon>
        <taxon>Labilibaculum</taxon>
    </lineage>
</organism>
<dbReference type="Pfam" id="PF01943">
    <property type="entry name" value="Polysacc_synt"/>
    <property type="match status" value="1"/>
</dbReference>
<feature type="transmembrane region" description="Helical" evidence="6">
    <location>
        <begin position="153"/>
        <end position="171"/>
    </location>
</feature>
<keyword evidence="8" id="KW-1185">Reference proteome</keyword>
<feature type="transmembrane region" description="Helical" evidence="6">
    <location>
        <begin position="371"/>
        <end position="391"/>
    </location>
</feature>
<protein>
    <submittedName>
        <fullName evidence="7">Uncharacterized protein</fullName>
    </submittedName>
</protein>
<keyword evidence="2" id="KW-1003">Cell membrane</keyword>
<dbReference type="InterPro" id="IPR050833">
    <property type="entry name" value="Poly_Biosynth_Transport"/>
</dbReference>
<keyword evidence="3 6" id="KW-0812">Transmembrane</keyword>
<proteinExistence type="predicted"/>
<feature type="transmembrane region" description="Helical" evidence="6">
    <location>
        <begin position="177"/>
        <end position="200"/>
    </location>
</feature>
<feature type="transmembrane region" description="Helical" evidence="6">
    <location>
        <begin position="81"/>
        <end position="101"/>
    </location>
</feature>
<feature type="transmembrane region" description="Helical" evidence="6">
    <location>
        <begin position="428"/>
        <end position="445"/>
    </location>
</feature>
<gene>
    <name evidence="7" type="ORF">ALGA_1636</name>
</gene>
<sequence length="490" mass="55563">MGIIRQQTIKGTVVSYIGAILGFINTGILFPHILGEDQIGLLNWLVAIATIASQFSSFGFNNVTARLFPYFRNENRNHNGYLFILFWVGMIGFVLSLIAYFLLQPVAVSLYSNESPLYLNYLIYLIPLVFFTVFFNLFEGYNRVMYDAVSGTIYRDIVFKLISLCVILLFWKEVLDFSQFVFLYVVAFCLPTVLLFLLLLKRGQISFAANLKFVTPKLRKSMVNVSLFGILNGLNDKLTANIDRIMIVSFIGLGANGIYATMANFGMLISMPSRTLKKIASTVIAESWKRNDLATIGKVYSQSGLHQFMLGALMFIGVWVNADNVFEIVPDKYIAGKFVMFFIGISHVIQMLSGISGVVIQSSPKYRMQTFFMVIYGVLVILTNFIMIPIWGIVGAAIASLTASFIFNLMKYIFLWKAYGFQPINRKYVYVLGIALVSFYLGYLLPKMDWFVFDIIVRSTLVGGIYLLLTFFLKISDDFNEFVREKLGLH</sequence>
<evidence type="ECO:0000256" key="2">
    <source>
        <dbReference type="ARBA" id="ARBA00022475"/>
    </source>
</evidence>
<keyword evidence="5 6" id="KW-0472">Membrane</keyword>
<dbReference type="Proteomes" id="UP000218267">
    <property type="component" value="Chromosome"/>
</dbReference>
<feature type="transmembrane region" description="Helical" evidence="6">
    <location>
        <begin position="397"/>
        <end position="416"/>
    </location>
</feature>
<reference evidence="7 8" key="1">
    <citation type="journal article" date="2018" name="Mar. Genomics">
        <title>Complete genome sequence of Marinifilaceae bacterium strain SPP2, isolated from the Antarctic marine sediment.</title>
        <authorList>
            <person name="Watanabe M."/>
            <person name="Kojima H."/>
            <person name="Fukui M."/>
        </authorList>
    </citation>
    <scope>NUCLEOTIDE SEQUENCE [LARGE SCALE GENOMIC DNA]</scope>
    <source>
        <strain evidence="7 8">SPP2</strain>
    </source>
</reference>